<dbReference type="EMBL" id="SELW01000612">
    <property type="protein sequence ID" value="TID18154.1"/>
    <property type="molecule type" value="Genomic_DNA"/>
</dbReference>
<evidence type="ECO:0000256" key="1">
    <source>
        <dbReference type="ARBA" id="ARBA00004450"/>
    </source>
</evidence>
<dbReference type="GO" id="GO:0051170">
    <property type="term" value="P:import into nucleus"/>
    <property type="evidence" value="ECO:0007669"/>
    <property type="project" value="TreeGrafter"/>
</dbReference>
<evidence type="ECO:0000256" key="3">
    <source>
        <dbReference type="ARBA" id="ARBA00022787"/>
    </source>
</evidence>
<keyword evidence="3" id="KW-1000">Mitochondrion outer membrane</keyword>
<comment type="subcellular location">
    <subcellularLocation>
        <location evidence="1">Mitochondrion outer membrane</location>
        <topology evidence="1">Peripheral membrane protein</topology>
    </subcellularLocation>
</comment>
<dbReference type="STRING" id="52247.A0A4T0WYY7"/>
<dbReference type="AlphaFoldDB" id="A0A4T0WYY7"/>
<reference evidence="4 5" key="1">
    <citation type="journal article" date="2019" name="Front. Genet.">
        <title>Whole-Genome Sequencing of the Opportunistic Yeast Pathogen Candida inconspicua Uncovers Its Hybrid Origin.</title>
        <authorList>
            <person name="Mixao V."/>
            <person name="Hansen A.P."/>
            <person name="Saus E."/>
            <person name="Boekhout T."/>
            <person name="Lass-Florl C."/>
            <person name="Gabaldon T."/>
        </authorList>
    </citation>
    <scope>NUCLEOTIDE SEQUENCE [LARGE SCALE GENOMIC DNA]</scope>
    <source>
        <strain evidence="4 5">CBS 180</strain>
    </source>
</reference>
<evidence type="ECO:0000256" key="2">
    <source>
        <dbReference type="ARBA" id="ARBA00006617"/>
    </source>
</evidence>
<evidence type="ECO:0008006" key="6">
    <source>
        <dbReference type="Google" id="ProtNLM"/>
    </source>
</evidence>
<dbReference type="PANTHER" id="PTHR14097:SF7">
    <property type="entry name" value="OXIDOREDUCTASE HTATIP2"/>
    <property type="match status" value="1"/>
</dbReference>
<evidence type="ECO:0000313" key="4">
    <source>
        <dbReference type="EMBL" id="TID18154.1"/>
    </source>
</evidence>
<dbReference type="GO" id="GO:0005741">
    <property type="term" value="C:mitochondrial outer membrane"/>
    <property type="evidence" value="ECO:0007669"/>
    <property type="project" value="UniProtKB-SubCell"/>
</dbReference>
<dbReference type="OrthoDB" id="430436at2759"/>
<comment type="caution">
    <text evidence="4">The sequence shown here is derived from an EMBL/GenBank/DDBJ whole genome shotgun (WGS) entry which is preliminary data.</text>
</comment>
<dbReference type="SUPFAM" id="SSF51735">
    <property type="entry name" value="NAD(P)-binding Rossmann-fold domains"/>
    <property type="match status" value="1"/>
</dbReference>
<proteinExistence type="inferred from homology"/>
<dbReference type="Gene3D" id="3.40.50.720">
    <property type="entry name" value="NAD(P)-binding Rossmann-like Domain"/>
    <property type="match status" value="1"/>
</dbReference>
<organism evidence="4 5">
    <name type="scientific">Pichia inconspicua</name>
    <dbReference type="NCBI Taxonomy" id="52247"/>
    <lineage>
        <taxon>Eukaryota</taxon>
        <taxon>Fungi</taxon>
        <taxon>Dikarya</taxon>
        <taxon>Ascomycota</taxon>
        <taxon>Saccharomycotina</taxon>
        <taxon>Pichiomycetes</taxon>
        <taxon>Pichiales</taxon>
        <taxon>Pichiaceae</taxon>
        <taxon>Pichia</taxon>
    </lineage>
</organism>
<name>A0A4T0WYY7_9ASCO</name>
<dbReference type="InterPro" id="IPR036291">
    <property type="entry name" value="NAD(P)-bd_dom_sf"/>
</dbReference>
<evidence type="ECO:0000313" key="5">
    <source>
        <dbReference type="Proteomes" id="UP000307173"/>
    </source>
</evidence>
<keyword evidence="5" id="KW-1185">Reference proteome</keyword>
<protein>
    <recommendedName>
        <fullName evidence="6">NAD(P)-binding domain-containing protein</fullName>
    </recommendedName>
</protein>
<keyword evidence="3" id="KW-0496">Mitochondrion</keyword>
<dbReference type="Proteomes" id="UP000307173">
    <property type="component" value="Unassembled WGS sequence"/>
</dbReference>
<dbReference type="PANTHER" id="PTHR14097">
    <property type="entry name" value="OXIDOREDUCTASE HTATIP2"/>
    <property type="match status" value="1"/>
</dbReference>
<gene>
    <name evidence="4" type="ORF">CANINC_003895</name>
</gene>
<sequence length="227" mass="24441">MSYVAIGVTGLVGSHFVAQALESKAVSQLVTISRREPGLKDNKVKEIIADSSDWPEKIKDLDIPEHSTFFSAFGTTRKIAGSAENFVAIDHGINYASFKAAKESGKFDTAIIVSSIGSNKNSRFLYLKTKGQLESDIIDLKFKRTIILQPGALLGREGSKGFLNNLAASVGSWTRGTFIGNAIGHPVYGHEVAKCALIASQQPITKEGEVIVITSDKIIEMAKQTLA</sequence>
<keyword evidence="3" id="KW-0472">Membrane</keyword>
<comment type="similarity">
    <text evidence="2">Belongs to the FMP52 family.</text>
</comment>
<accession>A0A4T0WYY7</accession>